<comment type="caution">
    <text evidence="1">The sequence shown here is derived from an EMBL/GenBank/DDBJ whole genome shotgun (WGS) entry which is preliminary data.</text>
</comment>
<accession>A0ACC5ZWC2</accession>
<reference evidence="1" key="1">
    <citation type="submission" date="2022-06" db="EMBL/GenBank/DDBJ databases">
        <title>Lutimaribacter sp. EGI FJ00013, a novel bacterium isolated from a salt lake sediment enrichment.</title>
        <authorList>
            <person name="Gao L."/>
            <person name="Fang B.-Z."/>
            <person name="Li W.-J."/>
        </authorList>
    </citation>
    <scope>NUCLEOTIDE SEQUENCE</scope>
    <source>
        <strain evidence="1">EGI FJ00013</strain>
    </source>
</reference>
<keyword evidence="2" id="KW-1185">Reference proteome</keyword>
<evidence type="ECO:0000313" key="1">
    <source>
        <dbReference type="EMBL" id="MCM2561704.1"/>
    </source>
</evidence>
<evidence type="ECO:0000313" key="2">
    <source>
        <dbReference type="Proteomes" id="UP001203036"/>
    </source>
</evidence>
<proteinExistence type="predicted"/>
<name>A0ACC5ZWC2_9RHOB</name>
<dbReference type="EMBL" id="JAMQGO010000002">
    <property type="protein sequence ID" value="MCM2561704.1"/>
    <property type="molecule type" value="Genomic_DNA"/>
</dbReference>
<organism evidence="1 2">
    <name type="scientific">Lutimaribacter degradans</name>
    <dbReference type="NCBI Taxonomy" id="2945989"/>
    <lineage>
        <taxon>Bacteria</taxon>
        <taxon>Pseudomonadati</taxon>
        <taxon>Pseudomonadota</taxon>
        <taxon>Alphaproteobacteria</taxon>
        <taxon>Rhodobacterales</taxon>
        <taxon>Roseobacteraceae</taxon>
        <taxon>Lutimaribacter</taxon>
    </lineage>
</organism>
<keyword evidence="1" id="KW-0547">Nucleotide-binding</keyword>
<sequence length="257" mass="27578">MASDFILSARGLRRTYGALHAVDGVDLDIRAGEAVGVGGPNGAGKTTLFDLISGVTPASSGEITFDGRVINGMNSQQLFQLGLARTFQVVDGFPRLSVLENMLVAQALGVATARRGLILRRRDRERAMASLDGYGLADIAMQPVAEISALQRKTLMVATATVGNPRMLMLDEPVGGLTPPEIDEFIQLIDRVRASGVTIVFIEHVMRFLTTVADRAVIMDQGGLIFDGAPGDMIRDETIRKLYLGETPVTEDAHEPA</sequence>
<dbReference type="Proteomes" id="UP001203036">
    <property type="component" value="Unassembled WGS sequence"/>
</dbReference>
<keyword evidence="1" id="KW-0067">ATP-binding</keyword>
<protein>
    <submittedName>
        <fullName evidence="1">ATP-binding cassette domain-containing protein</fullName>
    </submittedName>
</protein>
<gene>
    <name evidence="1" type="ORF">M8744_06060</name>
</gene>